<gene>
    <name evidence="1" type="ORF">SZN_00685</name>
</gene>
<proteinExistence type="predicted"/>
<organism evidence="1 2">
    <name type="scientific">Streptomyces zinciresistens K42</name>
    <dbReference type="NCBI Taxonomy" id="700597"/>
    <lineage>
        <taxon>Bacteria</taxon>
        <taxon>Bacillati</taxon>
        <taxon>Actinomycetota</taxon>
        <taxon>Actinomycetes</taxon>
        <taxon>Kitasatosporales</taxon>
        <taxon>Streptomycetaceae</taxon>
        <taxon>Streptomyces</taxon>
    </lineage>
</organism>
<sequence>MVALPEDTGANVYHLCPEGGGDPWPALRDNLAPCTDDAEDGFFLDEAARPPSGFASGEDGAP</sequence>
<dbReference type="Proteomes" id="UP000004217">
    <property type="component" value="Unassembled WGS sequence"/>
</dbReference>
<reference evidence="1 2" key="1">
    <citation type="submission" date="2011-08" db="EMBL/GenBank/DDBJ databases">
        <authorList>
            <person name="Lin Y."/>
            <person name="Hao X."/>
            <person name="Johnstone L."/>
            <person name="Miller S.J."/>
            <person name="Wei G."/>
            <person name="Rensing C."/>
        </authorList>
    </citation>
    <scope>NUCLEOTIDE SEQUENCE [LARGE SCALE GENOMIC DNA]</scope>
    <source>
        <strain evidence="1 2">K42</strain>
    </source>
</reference>
<protein>
    <submittedName>
        <fullName evidence="1">Uncharacterized protein</fullName>
    </submittedName>
</protein>
<keyword evidence="2" id="KW-1185">Reference proteome</keyword>
<name>G2G3T6_9ACTN</name>
<dbReference type="PATRIC" id="fig|700597.3.peg.127"/>
<evidence type="ECO:0000313" key="1">
    <source>
        <dbReference type="EMBL" id="EGX61832.1"/>
    </source>
</evidence>
<evidence type="ECO:0000313" key="2">
    <source>
        <dbReference type="Proteomes" id="UP000004217"/>
    </source>
</evidence>
<comment type="caution">
    <text evidence="1">The sequence shown here is derived from an EMBL/GenBank/DDBJ whole genome shotgun (WGS) entry which is preliminary data.</text>
</comment>
<accession>G2G3T6</accession>
<dbReference type="EMBL" id="AGBF01000001">
    <property type="protein sequence ID" value="EGX61832.1"/>
    <property type="molecule type" value="Genomic_DNA"/>
</dbReference>
<dbReference type="AlphaFoldDB" id="G2G3T6"/>